<accession>A0A3L6RVF7</accession>
<proteinExistence type="predicted"/>
<dbReference type="SUPFAM" id="SSF52047">
    <property type="entry name" value="RNI-like"/>
    <property type="match status" value="1"/>
</dbReference>
<keyword evidence="4" id="KW-1185">Reference proteome</keyword>
<dbReference type="Gene3D" id="3.80.10.10">
    <property type="entry name" value="Ribonuclease Inhibitor"/>
    <property type="match status" value="1"/>
</dbReference>
<dbReference type="SUPFAM" id="SSF81383">
    <property type="entry name" value="F-box domain"/>
    <property type="match status" value="1"/>
</dbReference>
<dbReference type="InterPro" id="IPR053781">
    <property type="entry name" value="F-box_AtFBL13-like"/>
</dbReference>
<dbReference type="SMART" id="SM00579">
    <property type="entry name" value="FBD"/>
    <property type="match status" value="1"/>
</dbReference>
<gene>
    <name evidence="3" type="ORF">C2845_PM11G14950</name>
</gene>
<dbReference type="InterPro" id="IPR053772">
    <property type="entry name" value="At1g61320/At1g61330-like"/>
</dbReference>
<dbReference type="Pfam" id="PF00646">
    <property type="entry name" value="F-box"/>
    <property type="match status" value="1"/>
</dbReference>
<dbReference type="AlphaFoldDB" id="A0A3L6RVF7"/>
<dbReference type="STRING" id="4540.A0A3L6RVF7"/>
<name>A0A3L6RVF7_PANMI</name>
<dbReference type="Proteomes" id="UP000275267">
    <property type="component" value="Unassembled WGS sequence"/>
</dbReference>
<dbReference type="InterPro" id="IPR006566">
    <property type="entry name" value="FBD"/>
</dbReference>
<sequence>MAGGGEKRRRVGGGGHEEEEEAKEVDRISELPDALRLQILSLLPLKSAIRTGALSSRWRGLWEQRWPEPSSLRIRLPPGAAGAAARVEQFGPIDRRGRRRMDCFSLAFHGGQLTQPDLRRCLDYAAACEVEDLHLRLDGAAGRGSRGGGATRGRGMLTVHFPVGSRLLARLSVRGLNLTAAANAMVATLEVIHLHSVFLTDAALRRVIAACPRLRELDLRYCRRLRRVDFSAVGVPNLRSFTIVDCSRTTELRVPVAPRLRSFRFSGAFLSSNVLSGASGSLEHLYLCSGGPETGLPPTNLPTSVPRLSNLSVLTLCSIALQYISASTAKTAVENNLHSLRELHFLMFGMANSNLADIYSFLKTCSCPQLERLFVQLPTNIRDSFTENFLAVAEEEPPKGGLENLCLAKMTNFKGHRNEMQLVEFLLRKSSCLKKLILTAPTEDHPQGLRKIQSDVLPNFLKTEIIHLERASANSQIIFSEPDGSQIQPLHSEKLLPSFALVLNSIEDNASLQVAPVAWPFYMAGALG</sequence>
<dbReference type="EMBL" id="PQIB02000007">
    <property type="protein sequence ID" value="RLN09420.1"/>
    <property type="molecule type" value="Genomic_DNA"/>
</dbReference>
<dbReference type="OrthoDB" id="673865at2759"/>
<evidence type="ECO:0000313" key="4">
    <source>
        <dbReference type="Proteomes" id="UP000275267"/>
    </source>
</evidence>
<dbReference type="CDD" id="cd22160">
    <property type="entry name" value="F-box_AtFBL13-like"/>
    <property type="match status" value="1"/>
</dbReference>
<dbReference type="InterPro" id="IPR036047">
    <property type="entry name" value="F-box-like_dom_sf"/>
</dbReference>
<dbReference type="PANTHER" id="PTHR34145:SF65">
    <property type="entry name" value="FBD DOMAIN-CONTAINING PROTEIN"/>
    <property type="match status" value="1"/>
</dbReference>
<organism evidence="3 4">
    <name type="scientific">Panicum miliaceum</name>
    <name type="common">Proso millet</name>
    <name type="synonym">Broomcorn millet</name>
    <dbReference type="NCBI Taxonomy" id="4540"/>
    <lineage>
        <taxon>Eukaryota</taxon>
        <taxon>Viridiplantae</taxon>
        <taxon>Streptophyta</taxon>
        <taxon>Embryophyta</taxon>
        <taxon>Tracheophyta</taxon>
        <taxon>Spermatophyta</taxon>
        <taxon>Magnoliopsida</taxon>
        <taxon>Liliopsida</taxon>
        <taxon>Poales</taxon>
        <taxon>Poaceae</taxon>
        <taxon>PACMAD clade</taxon>
        <taxon>Panicoideae</taxon>
        <taxon>Panicodae</taxon>
        <taxon>Paniceae</taxon>
        <taxon>Panicinae</taxon>
        <taxon>Panicum</taxon>
        <taxon>Panicum sect. Panicum</taxon>
    </lineage>
</organism>
<evidence type="ECO:0000259" key="2">
    <source>
        <dbReference type="SMART" id="SM00579"/>
    </source>
</evidence>
<reference evidence="4" key="1">
    <citation type="journal article" date="2019" name="Nat. Commun.">
        <title>The genome of broomcorn millet.</title>
        <authorList>
            <person name="Zou C."/>
            <person name="Miki D."/>
            <person name="Li D."/>
            <person name="Tang Q."/>
            <person name="Xiao L."/>
            <person name="Rajput S."/>
            <person name="Deng P."/>
            <person name="Jia W."/>
            <person name="Huang R."/>
            <person name="Zhang M."/>
            <person name="Sun Y."/>
            <person name="Hu J."/>
            <person name="Fu X."/>
            <person name="Schnable P.S."/>
            <person name="Li F."/>
            <person name="Zhang H."/>
            <person name="Feng B."/>
            <person name="Zhu X."/>
            <person name="Liu R."/>
            <person name="Schnable J.C."/>
            <person name="Zhu J.-K."/>
            <person name="Zhang H."/>
        </authorList>
    </citation>
    <scope>NUCLEOTIDE SEQUENCE [LARGE SCALE GENOMIC DNA]</scope>
</reference>
<feature type="region of interest" description="Disordered" evidence="1">
    <location>
        <begin position="1"/>
        <end position="25"/>
    </location>
</feature>
<dbReference type="InterPro" id="IPR032675">
    <property type="entry name" value="LRR_dom_sf"/>
</dbReference>
<feature type="domain" description="FBD" evidence="2">
    <location>
        <begin position="405"/>
        <end position="480"/>
    </location>
</feature>
<dbReference type="Gene3D" id="1.20.1280.50">
    <property type="match status" value="1"/>
</dbReference>
<dbReference type="InterPro" id="IPR055357">
    <property type="entry name" value="LRR_At1g61320_AtMIF1"/>
</dbReference>
<dbReference type="PANTHER" id="PTHR34145">
    <property type="entry name" value="OS02G0105600 PROTEIN"/>
    <property type="match status" value="1"/>
</dbReference>
<evidence type="ECO:0000256" key="1">
    <source>
        <dbReference type="SAM" id="MobiDB-lite"/>
    </source>
</evidence>
<protein>
    <submittedName>
        <fullName evidence="3">F-box protein</fullName>
    </submittedName>
</protein>
<comment type="caution">
    <text evidence="3">The sequence shown here is derived from an EMBL/GenBank/DDBJ whole genome shotgun (WGS) entry which is preliminary data.</text>
</comment>
<evidence type="ECO:0000313" key="3">
    <source>
        <dbReference type="EMBL" id="RLN09420.1"/>
    </source>
</evidence>
<dbReference type="InterPro" id="IPR001810">
    <property type="entry name" value="F-box_dom"/>
</dbReference>
<dbReference type="Pfam" id="PF23622">
    <property type="entry name" value="LRR_At1g61320_AtMIF1"/>
    <property type="match status" value="1"/>
</dbReference>